<evidence type="ECO:0000313" key="1">
    <source>
        <dbReference type="EMBL" id="MBK1865413.1"/>
    </source>
</evidence>
<evidence type="ECO:0000313" key="2">
    <source>
        <dbReference type="Proteomes" id="UP000616151"/>
    </source>
</evidence>
<dbReference type="EMBL" id="JAENHL010000004">
    <property type="protein sequence ID" value="MBK1865413.1"/>
    <property type="molecule type" value="Genomic_DNA"/>
</dbReference>
<gene>
    <name evidence="1" type="ORF">JHL16_03550</name>
</gene>
<dbReference type="Proteomes" id="UP000616151">
    <property type="component" value="Unassembled WGS sequence"/>
</dbReference>
<organism evidence="1 2">
    <name type="scientific">Taklimakanibacter albus</name>
    <dbReference type="NCBI Taxonomy" id="2800327"/>
    <lineage>
        <taxon>Bacteria</taxon>
        <taxon>Pseudomonadati</taxon>
        <taxon>Pseudomonadota</taxon>
        <taxon>Alphaproteobacteria</taxon>
        <taxon>Hyphomicrobiales</taxon>
        <taxon>Aestuariivirgaceae</taxon>
        <taxon>Taklimakanibacter</taxon>
    </lineage>
</organism>
<comment type="caution">
    <text evidence="1">The sequence shown here is derived from an EMBL/GenBank/DDBJ whole genome shotgun (WGS) entry which is preliminary data.</text>
</comment>
<proteinExistence type="predicted"/>
<sequence>MQNATIIEFARQLLVIHGVKASEEAQVHERICVKYGARHTAETWRSVQAALKDMKGNCLH</sequence>
<name>A0ACC5QYH2_9HYPH</name>
<reference evidence="1" key="1">
    <citation type="submission" date="2021-01" db="EMBL/GenBank/DDBJ databases">
        <authorList>
            <person name="Sun Q."/>
        </authorList>
    </citation>
    <scope>NUCLEOTIDE SEQUENCE</scope>
    <source>
        <strain evidence="1">YIM B02566</strain>
    </source>
</reference>
<protein>
    <submittedName>
        <fullName evidence="1">Uncharacterized protein</fullName>
    </submittedName>
</protein>
<accession>A0ACC5QYH2</accession>
<keyword evidence="2" id="KW-1185">Reference proteome</keyword>